<keyword evidence="1" id="KW-1133">Transmembrane helix</keyword>
<feature type="transmembrane region" description="Helical" evidence="1">
    <location>
        <begin position="12"/>
        <end position="32"/>
    </location>
</feature>
<dbReference type="EMBL" id="CP101751">
    <property type="protein sequence ID" value="UUC45426.1"/>
    <property type="molecule type" value="Genomic_DNA"/>
</dbReference>
<dbReference type="Proteomes" id="UP001059844">
    <property type="component" value="Chromosome"/>
</dbReference>
<dbReference type="RefSeq" id="WP_256551122.1">
    <property type="nucleotide sequence ID" value="NZ_CP101751.1"/>
</dbReference>
<organism evidence="2 3">
    <name type="scientific">Flavobacterium cerinum</name>
    <dbReference type="NCBI Taxonomy" id="2502784"/>
    <lineage>
        <taxon>Bacteria</taxon>
        <taxon>Pseudomonadati</taxon>
        <taxon>Bacteroidota</taxon>
        <taxon>Flavobacteriia</taxon>
        <taxon>Flavobacteriales</taxon>
        <taxon>Flavobacteriaceae</taxon>
        <taxon>Flavobacterium</taxon>
    </lineage>
</organism>
<protein>
    <submittedName>
        <fullName evidence="2">TIGR02117 family protein</fullName>
    </submittedName>
</protein>
<keyword evidence="1" id="KW-0472">Membrane</keyword>
<keyword evidence="3" id="KW-1185">Reference proteome</keyword>
<dbReference type="NCBIfam" id="TIGR02117">
    <property type="entry name" value="chp_urease_rgn"/>
    <property type="match status" value="1"/>
</dbReference>
<proteinExistence type="predicted"/>
<dbReference type="InterPro" id="IPR011727">
    <property type="entry name" value="CHP02117"/>
</dbReference>
<dbReference type="Pfam" id="PF09601">
    <property type="entry name" value="DUF2459"/>
    <property type="match status" value="1"/>
</dbReference>
<reference evidence="2" key="1">
    <citation type="submission" date="2022-07" db="EMBL/GenBank/DDBJ databases">
        <title>Isolation, identification, and degradation of a PFOSA degrading strain from sewage treatment plant.</title>
        <authorList>
            <person name="Zhang L."/>
            <person name="Huo Y."/>
        </authorList>
    </citation>
    <scope>NUCLEOTIDE SEQUENCE</scope>
    <source>
        <strain evidence="2">C1</strain>
    </source>
</reference>
<accession>A0ABY5IVE3</accession>
<name>A0ABY5IVE3_9FLAO</name>
<sequence length="229" mass="26140">MIIVKKSLRIVLRILLGVFAFLVFYVLMVLLLSRIPVNTDNEQQKAEIPIYILSNGVHTDIVVPVKNEITDWTKEIRFETTKAKDSQADYIAFGWGDKGFYLHTPEWSDLTAGTAFKAVSGLGSSAMHITFYKKLKESENCKKIMISKAEYRQLVDFVNSSFARDATGKIQSISGYNYGENDAFYEAKGAYNLFYTCNTWANNALKSAHQKACLWTVYDKGIFYHYEKK</sequence>
<gene>
    <name evidence="2" type="ORF">NOX80_17610</name>
</gene>
<evidence type="ECO:0000313" key="3">
    <source>
        <dbReference type="Proteomes" id="UP001059844"/>
    </source>
</evidence>
<evidence type="ECO:0000313" key="2">
    <source>
        <dbReference type="EMBL" id="UUC45426.1"/>
    </source>
</evidence>
<evidence type="ECO:0000256" key="1">
    <source>
        <dbReference type="SAM" id="Phobius"/>
    </source>
</evidence>
<keyword evidence="1" id="KW-0812">Transmembrane</keyword>